<evidence type="ECO:0000256" key="15">
    <source>
        <dbReference type="ARBA" id="ARBA00049551"/>
    </source>
</evidence>
<evidence type="ECO:0000256" key="7">
    <source>
        <dbReference type="ARBA" id="ARBA00022692"/>
    </source>
</evidence>
<dbReference type="InterPro" id="IPR050269">
    <property type="entry name" value="ComplexI_Subunit6"/>
</dbReference>
<dbReference type="GO" id="GO:0031966">
    <property type="term" value="C:mitochondrial membrane"/>
    <property type="evidence" value="ECO:0007669"/>
    <property type="project" value="UniProtKB-SubCell"/>
</dbReference>
<dbReference type="EC" id="7.1.1.2" evidence="3"/>
<feature type="transmembrane region" description="Helical" evidence="16">
    <location>
        <begin position="78"/>
        <end position="96"/>
    </location>
</feature>
<sequence length="164" mass="19142">MSLIMMMTIMFSLMKHPMSMGFTLMIQTILIALITGLMSPNFWFSYIMFMVMIGGMLILLIYMTSVASNEKFKFNMKLTIIIMMMMLILIILMSMMSKFQNSSLFMNTDLLTMNKITNFKLSLNKFLNYPMNWLFLSLIIYLLMTLIAIVKITNTKQGPLRQKN</sequence>
<comment type="subcellular location">
    <subcellularLocation>
        <location evidence="1">Mitochondrion membrane</location>
        <topology evidence="1">Multi-pass membrane protein</topology>
    </subcellularLocation>
</comment>
<evidence type="ECO:0000256" key="3">
    <source>
        <dbReference type="ARBA" id="ARBA00012944"/>
    </source>
</evidence>
<evidence type="ECO:0000256" key="9">
    <source>
        <dbReference type="ARBA" id="ARBA00022982"/>
    </source>
</evidence>
<accession>A0A5C0Q0F1</accession>
<keyword evidence="13 16" id="KW-0472">Membrane</keyword>
<evidence type="ECO:0000256" key="4">
    <source>
        <dbReference type="ARBA" id="ARBA00021095"/>
    </source>
</evidence>
<dbReference type="PANTHER" id="PTHR11435:SF1">
    <property type="entry name" value="NADH-UBIQUINONE OXIDOREDUCTASE CHAIN 6"/>
    <property type="match status" value="1"/>
</dbReference>
<comment type="similarity">
    <text evidence="2">Belongs to the complex I subunit 6 family.</text>
</comment>
<keyword evidence="6" id="KW-0679">Respiratory chain</keyword>
<evidence type="ECO:0000256" key="8">
    <source>
        <dbReference type="ARBA" id="ARBA00022967"/>
    </source>
</evidence>
<dbReference type="PANTHER" id="PTHR11435">
    <property type="entry name" value="NADH UBIQUINONE OXIDOREDUCTASE SUBUNIT ND6"/>
    <property type="match status" value="1"/>
</dbReference>
<evidence type="ECO:0000256" key="13">
    <source>
        <dbReference type="ARBA" id="ARBA00023136"/>
    </source>
</evidence>
<dbReference type="EMBL" id="MK292104">
    <property type="protein sequence ID" value="QEJ81562.1"/>
    <property type="molecule type" value="Genomic_DNA"/>
</dbReference>
<keyword evidence="12 17" id="KW-0496">Mitochondrion</keyword>
<keyword evidence="9" id="KW-0249">Electron transport</keyword>
<evidence type="ECO:0000256" key="11">
    <source>
        <dbReference type="ARBA" id="ARBA00023027"/>
    </source>
</evidence>
<proteinExistence type="inferred from homology"/>
<gene>
    <name evidence="17" type="primary">ND6</name>
    <name evidence="17" type="ORF">FM01_27</name>
</gene>
<keyword evidence="5" id="KW-0813">Transport</keyword>
<dbReference type="GO" id="GO:0008137">
    <property type="term" value="F:NADH dehydrogenase (ubiquinone) activity"/>
    <property type="evidence" value="ECO:0007669"/>
    <property type="project" value="UniProtKB-EC"/>
</dbReference>
<protein>
    <recommendedName>
        <fullName evidence="4">NADH-ubiquinone oxidoreductase chain 6</fullName>
        <ecNumber evidence="3">7.1.1.2</ecNumber>
    </recommendedName>
    <alternativeName>
        <fullName evidence="14">NADH dehydrogenase subunit 6</fullName>
    </alternativeName>
</protein>
<evidence type="ECO:0000256" key="1">
    <source>
        <dbReference type="ARBA" id="ARBA00004225"/>
    </source>
</evidence>
<keyword evidence="7 16" id="KW-0812">Transmembrane</keyword>
<name>A0A5C0Q0F1_9COLE</name>
<keyword evidence="8" id="KW-1278">Translocase</keyword>
<keyword evidence="11" id="KW-0520">NAD</keyword>
<comment type="catalytic activity">
    <reaction evidence="15">
        <text>a ubiquinone + NADH + 5 H(+)(in) = a ubiquinol + NAD(+) + 4 H(+)(out)</text>
        <dbReference type="Rhea" id="RHEA:29091"/>
        <dbReference type="Rhea" id="RHEA-COMP:9565"/>
        <dbReference type="Rhea" id="RHEA-COMP:9566"/>
        <dbReference type="ChEBI" id="CHEBI:15378"/>
        <dbReference type="ChEBI" id="CHEBI:16389"/>
        <dbReference type="ChEBI" id="CHEBI:17976"/>
        <dbReference type="ChEBI" id="CHEBI:57540"/>
        <dbReference type="ChEBI" id="CHEBI:57945"/>
        <dbReference type="EC" id="7.1.1.2"/>
    </reaction>
</comment>
<evidence type="ECO:0000256" key="6">
    <source>
        <dbReference type="ARBA" id="ARBA00022660"/>
    </source>
</evidence>
<reference evidence="17" key="1">
    <citation type="journal article" date="2019" name="Mol. Phylogenet. Evol.">
        <title>Phylogenetic analysis provides insights into the evolution of Asian fireflies and adult bioluminescence.</title>
        <authorList>
            <person name="Chen X."/>
            <person name="Dong Z."/>
            <person name="Liu G."/>
            <person name="He J."/>
            <person name="Zhao R."/>
            <person name="Wang W."/>
            <person name="Peng Y."/>
            <person name="Li X."/>
        </authorList>
    </citation>
    <scope>NUCLEOTIDE SEQUENCE</scope>
</reference>
<evidence type="ECO:0000256" key="14">
    <source>
        <dbReference type="ARBA" id="ARBA00031019"/>
    </source>
</evidence>
<feature type="transmembrane region" description="Helical" evidence="16">
    <location>
        <begin position="46"/>
        <end position="66"/>
    </location>
</feature>
<feature type="transmembrane region" description="Helical" evidence="16">
    <location>
        <begin position="133"/>
        <end position="153"/>
    </location>
</feature>
<keyword evidence="10 16" id="KW-1133">Transmembrane helix</keyword>
<dbReference type="AlphaFoldDB" id="A0A5C0Q0F1"/>
<evidence type="ECO:0000256" key="5">
    <source>
        <dbReference type="ARBA" id="ARBA00022448"/>
    </source>
</evidence>
<geneLocation type="mitochondrion" evidence="17"/>
<evidence type="ECO:0000256" key="12">
    <source>
        <dbReference type="ARBA" id="ARBA00023128"/>
    </source>
</evidence>
<evidence type="ECO:0000256" key="10">
    <source>
        <dbReference type="ARBA" id="ARBA00022989"/>
    </source>
</evidence>
<evidence type="ECO:0000313" key="17">
    <source>
        <dbReference type="EMBL" id="QEJ81562.1"/>
    </source>
</evidence>
<evidence type="ECO:0000256" key="2">
    <source>
        <dbReference type="ARBA" id="ARBA00005698"/>
    </source>
</evidence>
<organism evidence="17">
    <name type="scientific">Rhagophthalmus giganteus</name>
    <dbReference type="NCBI Taxonomy" id="2591746"/>
    <lineage>
        <taxon>Eukaryota</taxon>
        <taxon>Metazoa</taxon>
        <taxon>Ecdysozoa</taxon>
        <taxon>Arthropoda</taxon>
        <taxon>Hexapoda</taxon>
        <taxon>Insecta</taxon>
        <taxon>Pterygota</taxon>
        <taxon>Neoptera</taxon>
        <taxon>Endopterygota</taxon>
        <taxon>Coleoptera</taxon>
        <taxon>Polyphaga</taxon>
        <taxon>Elateriformia</taxon>
        <taxon>Elateroidea</taxon>
        <taxon>Rhagophthalmidae</taxon>
        <taxon>Rhagophthalmus</taxon>
    </lineage>
</organism>
<evidence type="ECO:0000256" key="16">
    <source>
        <dbReference type="SAM" id="Phobius"/>
    </source>
</evidence>